<evidence type="ECO:0000256" key="9">
    <source>
        <dbReference type="SAM" id="MobiDB-lite"/>
    </source>
</evidence>
<evidence type="ECO:0000256" key="2">
    <source>
        <dbReference type="ARBA" id="ARBA00004609"/>
    </source>
</evidence>
<dbReference type="EMBL" id="CAEQ01002717">
    <property type="protein sequence ID" value="CCD17450.1"/>
    <property type="molecule type" value="Genomic_DNA"/>
</dbReference>
<keyword evidence="7" id="KW-0325">Glycoprotein</keyword>
<keyword evidence="6" id="KW-0472">Membrane</keyword>
<evidence type="ECO:0000256" key="3">
    <source>
        <dbReference type="ARBA" id="ARBA00022475"/>
    </source>
</evidence>
<gene>
    <name evidence="12" type="ORF">TCIL3000_0_22690</name>
</gene>
<proteinExistence type="predicted"/>
<name>F9WJE6_TRYCI</name>
<feature type="chain" id="PRO_5003389223" evidence="10">
    <location>
        <begin position="20"/>
        <end position="340"/>
    </location>
</feature>
<comment type="caution">
    <text evidence="12">The sequence shown here is derived from an EMBL/GenBank/DDBJ whole genome shotgun (WGS) entry which is preliminary data.</text>
</comment>
<accession>F9WJE6</accession>
<protein>
    <submittedName>
        <fullName evidence="12">Variant surface glycoprotein</fullName>
    </submittedName>
</protein>
<reference evidence="13" key="1">
    <citation type="submission" date="2011-07" db="EMBL/GenBank/DDBJ databases">
        <title>Divergent evolution of antigenic variation in African trypanosomes.</title>
        <authorList>
            <person name="Jackson A.P."/>
            <person name="Berry A."/>
            <person name="Allison H.C."/>
            <person name="Burton P."/>
            <person name="Anderson J."/>
            <person name="Aslett M."/>
            <person name="Brown R."/>
            <person name="Corton N."/>
            <person name="Harris D."/>
            <person name="Hauser H."/>
            <person name="Gamble J."/>
            <person name="Gilderthorp R."/>
            <person name="McQuillan J."/>
            <person name="Quail M.A."/>
            <person name="Sanders M."/>
            <person name="Van Tonder A."/>
            <person name="Ginger M.L."/>
            <person name="Donelson J.E."/>
            <person name="Field M.C."/>
            <person name="Barry J.D."/>
            <person name="Berriman M."/>
            <person name="Hertz-Fowler C."/>
        </authorList>
    </citation>
    <scope>NUCLEOTIDE SEQUENCE [LARGE SCALE GENOMIC DNA]</scope>
    <source>
        <strain evidence="13">IL3000</strain>
    </source>
</reference>
<evidence type="ECO:0000256" key="1">
    <source>
        <dbReference type="ARBA" id="ARBA00002523"/>
    </source>
</evidence>
<dbReference type="GO" id="GO:0005886">
    <property type="term" value="C:plasma membrane"/>
    <property type="evidence" value="ECO:0007669"/>
    <property type="project" value="UniProtKB-SubCell"/>
</dbReference>
<keyword evidence="5 10" id="KW-0732">Signal</keyword>
<feature type="domain" description="Trypanosome variant surface glycoprotein B-type N-terminal" evidence="11">
    <location>
        <begin position="40"/>
        <end position="118"/>
    </location>
</feature>
<keyword evidence="13" id="KW-1185">Reference proteome</keyword>
<comment type="function">
    <text evidence="1">VSG forms a coat on the surface of the parasite. The trypanosome evades the immune response of the host by expressing a series of antigenically distinct VSGs from an estimated 1000 VSG genes.</text>
</comment>
<organism evidence="12 13">
    <name type="scientific">Trypanosoma congolense (strain IL3000)</name>
    <dbReference type="NCBI Taxonomy" id="1068625"/>
    <lineage>
        <taxon>Eukaryota</taxon>
        <taxon>Discoba</taxon>
        <taxon>Euglenozoa</taxon>
        <taxon>Kinetoplastea</taxon>
        <taxon>Metakinetoplastina</taxon>
        <taxon>Trypanosomatida</taxon>
        <taxon>Trypanosomatidae</taxon>
        <taxon>Trypanosoma</taxon>
        <taxon>Nannomonas</taxon>
    </lineage>
</organism>
<dbReference type="Pfam" id="PF13206">
    <property type="entry name" value="VSG_B"/>
    <property type="match status" value="1"/>
</dbReference>
<reference evidence="12 13" key="2">
    <citation type="journal article" date="2012" name="Proc. Natl. Acad. Sci. U.S.A.">
        <title>Antigenic diversity is generated by distinct evolutionary mechanisms in African trypanosome species.</title>
        <authorList>
            <person name="Jackson A.P."/>
            <person name="Berry A."/>
            <person name="Aslett M."/>
            <person name="Allison H.C."/>
            <person name="Burton P."/>
            <person name="Vavrova-Anderson J."/>
            <person name="Brown R."/>
            <person name="Browne H."/>
            <person name="Corton N."/>
            <person name="Hauser H."/>
            <person name="Gamble J."/>
            <person name="Gilderthorp R."/>
            <person name="Marcello L."/>
            <person name="McQuillan J."/>
            <person name="Otto T.D."/>
            <person name="Quail M.A."/>
            <person name="Sanders M.J."/>
            <person name="van Tonder A."/>
            <person name="Ginger M.L."/>
            <person name="Field M.C."/>
            <person name="Barry J.D."/>
            <person name="Hertz-Fowler C."/>
            <person name="Berriman M."/>
        </authorList>
    </citation>
    <scope>NUCLEOTIDE SEQUENCE [LARGE SCALE GENOMIC DNA]</scope>
    <source>
        <strain evidence="12 13">IL3000</strain>
    </source>
</reference>
<evidence type="ECO:0000256" key="8">
    <source>
        <dbReference type="ARBA" id="ARBA00023288"/>
    </source>
</evidence>
<evidence type="ECO:0000256" key="7">
    <source>
        <dbReference type="ARBA" id="ARBA00023180"/>
    </source>
</evidence>
<dbReference type="InterPro" id="IPR025932">
    <property type="entry name" value="Trypano_VSG_B_N_dom"/>
</dbReference>
<dbReference type="Proteomes" id="UP000000702">
    <property type="component" value="Unassembled WGS sequence"/>
</dbReference>
<feature type="region of interest" description="Disordered" evidence="9">
    <location>
        <begin position="282"/>
        <end position="313"/>
    </location>
</feature>
<keyword evidence="8" id="KW-0449">Lipoprotein</keyword>
<keyword evidence="3" id="KW-1003">Cell membrane</keyword>
<dbReference type="AlphaFoldDB" id="F9WJE6"/>
<evidence type="ECO:0000256" key="10">
    <source>
        <dbReference type="SAM" id="SignalP"/>
    </source>
</evidence>
<keyword evidence="4" id="KW-0336">GPI-anchor</keyword>
<evidence type="ECO:0000256" key="5">
    <source>
        <dbReference type="ARBA" id="ARBA00022729"/>
    </source>
</evidence>
<sequence length="340" mass="36678">MMKASFLLVVCLAVMLVPGRTTTSHNHNGEHYGTLCDLLAAAVQKWKTANNSSVKKALSQAIFGHPNGKGDPSELDLPSTHHKPGNRRQWCGECVYGDQESYPGKSIPHDILCMCTVGENGYPFLEGLDKPDTRLCGRSAGDLGCGQDVGNGKGCLKGNGHWWSENSDRNHAGKYLKATWDGVVKTCLGKQLNLDAEDGLKTLLNKLKIGKYSSPAWAWGHHGCNGVDGAVCVTYGTRCHRPHNTNFPQWWWDLEEALNAPNLTQAELHAAVSQNFTIDTTDSAQTGQQGSSTQAMPSTTSASSTTEESPGKVLPLLSNQQSSASLTHPLLCLLSASFFI</sequence>
<evidence type="ECO:0000256" key="6">
    <source>
        <dbReference type="ARBA" id="ARBA00023136"/>
    </source>
</evidence>
<evidence type="ECO:0000313" key="12">
    <source>
        <dbReference type="EMBL" id="CCD17450.1"/>
    </source>
</evidence>
<evidence type="ECO:0000259" key="11">
    <source>
        <dbReference type="Pfam" id="PF13206"/>
    </source>
</evidence>
<dbReference type="GO" id="GO:0098552">
    <property type="term" value="C:side of membrane"/>
    <property type="evidence" value="ECO:0007669"/>
    <property type="project" value="UniProtKB-KW"/>
</dbReference>
<feature type="compositionally biased region" description="Low complexity" evidence="9">
    <location>
        <begin position="282"/>
        <end position="308"/>
    </location>
</feature>
<comment type="subcellular location">
    <subcellularLocation>
        <location evidence="2">Cell membrane</location>
        <topology evidence="2">Lipid-anchor</topology>
        <topology evidence="2">GPI-anchor</topology>
    </subcellularLocation>
</comment>
<evidence type="ECO:0000313" key="13">
    <source>
        <dbReference type="Proteomes" id="UP000000702"/>
    </source>
</evidence>
<dbReference type="VEuPathDB" id="TriTrypDB:TcIL3000_0_22690"/>
<feature type="signal peptide" evidence="10">
    <location>
        <begin position="1"/>
        <end position="19"/>
    </location>
</feature>
<evidence type="ECO:0000256" key="4">
    <source>
        <dbReference type="ARBA" id="ARBA00022622"/>
    </source>
</evidence>